<evidence type="ECO:0000313" key="7">
    <source>
        <dbReference type="Proteomes" id="UP000574276"/>
    </source>
</evidence>
<feature type="domain" description="AAA" evidence="5">
    <location>
        <begin position="8"/>
        <end position="188"/>
    </location>
</feature>
<dbReference type="InterPro" id="IPR050678">
    <property type="entry name" value="DNA_Partitioning_ATPase"/>
</dbReference>
<evidence type="ECO:0000256" key="3">
    <source>
        <dbReference type="ARBA" id="ARBA00062323"/>
    </source>
</evidence>
<dbReference type="Proteomes" id="UP000574276">
    <property type="component" value="Unassembled WGS sequence"/>
</dbReference>
<comment type="subunit">
    <text evidence="3">Dimerizes in the presence of ATP but not ADP; ATP-binding is required for double-stranded (ds)DNA-binding. Interacts with DnaA.</text>
</comment>
<name>A0A839JWU5_9FIRM</name>
<dbReference type="InterPro" id="IPR027417">
    <property type="entry name" value="P-loop_NTPase"/>
</dbReference>
<sequence length="266" mass="29124">MDSEKNCRVIAVANQKGGVGKTVTCVNLGIGLAREGKKVLLIDADPQGSLTISLGFPEPDQMEYSLATAMMKIINDEMVDVQHGILHHEEGVDILPGNIELSGLEISLIGVISRETILREFISYARERYDYIIIDCMPSLGMLTINALASADSVLIPVQAAYLPVKGLQQLIKTIGRVKRQLNPELKIEGILLTMVDNRTNYAKDISMQVYEAYSSSINVFAVEIPLSVRAAEISAEGSSIYEYDPKGKAAFAYTALIKEVIHHGR</sequence>
<evidence type="ECO:0000256" key="4">
    <source>
        <dbReference type="ARBA" id="ARBA00071824"/>
    </source>
</evidence>
<dbReference type="Gene3D" id="3.40.50.300">
    <property type="entry name" value="P-loop containing nucleotide triphosphate hydrolases"/>
    <property type="match status" value="1"/>
</dbReference>
<dbReference type="EMBL" id="JACEGA010000001">
    <property type="protein sequence ID" value="MBB2181708.1"/>
    <property type="molecule type" value="Genomic_DNA"/>
</dbReference>
<accession>A0A839JWU5</accession>
<evidence type="ECO:0000256" key="1">
    <source>
        <dbReference type="ARBA" id="ARBA00006976"/>
    </source>
</evidence>
<proteinExistence type="inferred from homology"/>
<comment type="caution">
    <text evidence="6">The sequence shown here is derived from an EMBL/GenBank/DDBJ whole genome shotgun (WGS) entry which is preliminary data.</text>
</comment>
<dbReference type="Pfam" id="PF13614">
    <property type="entry name" value="AAA_31"/>
    <property type="match status" value="1"/>
</dbReference>
<keyword evidence="7" id="KW-1185">Reference proteome</keyword>
<dbReference type="FunFam" id="3.40.50.300:FF:000285">
    <property type="entry name" value="Sporulation initiation inhibitor Soj"/>
    <property type="match status" value="1"/>
</dbReference>
<dbReference type="PIRSF" id="PIRSF009320">
    <property type="entry name" value="Nuc_binding_HP_1000"/>
    <property type="match status" value="1"/>
</dbReference>
<dbReference type="SUPFAM" id="SSF52540">
    <property type="entry name" value="P-loop containing nucleoside triphosphate hydrolases"/>
    <property type="match status" value="1"/>
</dbReference>
<evidence type="ECO:0000259" key="5">
    <source>
        <dbReference type="Pfam" id="PF13614"/>
    </source>
</evidence>
<dbReference type="InterPro" id="IPR025669">
    <property type="entry name" value="AAA_dom"/>
</dbReference>
<dbReference type="CDD" id="cd02042">
    <property type="entry name" value="ParAB_family"/>
    <property type="match status" value="1"/>
</dbReference>
<organism evidence="6 7">
    <name type="scientific">Variimorphobacter saccharofermentans</name>
    <dbReference type="NCBI Taxonomy" id="2755051"/>
    <lineage>
        <taxon>Bacteria</taxon>
        <taxon>Bacillati</taxon>
        <taxon>Bacillota</taxon>
        <taxon>Clostridia</taxon>
        <taxon>Lachnospirales</taxon>
        <taxon>Lachnospiraceae</taxon>
        <taxon>Variimorphobacter</taxon>
    </lineage>
</organism>
<comment type="similarity">
    <text evidence="1">Belongs to the ParA family.</text>
</comment>
<dbReference type="PANTHER" id="PTHR13696:SF99">
    <property type="entry name" value="COBYRINIC ACID AC-DIAMIDE SYNTHASE"/>
    <property type="match status" value="1"/>
</dbReference>
<gene>
    <name evidence="6" type="ORF">H0486_02300</name>
</gene>
<dbReference type="AlphaFoldDB" id="A0A839JWU5"/>
<evidence type="ECO:0000313" key="6">
    <source>
        <dbReference type="EMBL" id="MBB2181708.1"/>
    </source>
</evidence>
<evidence type="ECO:0000256" key="2">
    <source>
        <dbReference type="ARBA" id="ARBA00049360"/>
    </source>
</evidence>
<reference evidence="6 7" key="1">
    <citation type="submission" date="2020-07" db="EMBL/GenBank/DDBJ databases">
        <title>Characterization and genome sequencing of isolate MD1, a novel member within the family Lachnospiraceae.</title>
        <authorList>
            <person name="Rettenmaier R."/>
            <person name="Di Bello L."/>
            <person name="Zinser C."/>
            <person name="Scheitz K."/>
            <person name="Liebl W."/>
            <person name="Zverlov V."/>
        </authorList>
    </citation>
    <scope>NUCLEOTIDE SEQUENCE [LARGE SCALE GENOMIC DNA]</scope>
    <source>
        <strain evidence="6 7">MD1</strain>
    </source>
</reference>
<dbReference type="PANTHER" id="PTHR13696">
    <property type="entry name" value="P-LOOP CONTAINING NUCLEOSIDE TRIPHOSPHATE HYDROLASE"/>
    <property type="match status" value="1"/>
</dbReference>
<dbReference type="RefSeq" id="WP_228351471.1">
    <property type="nucleotide sequence ID" value="NZ_JACEGA010000001.1"/>
</dbReference>
<comment type="catalytic activity">
    <reaction evidence="2">
        <text>ATP + H2O = ADP + phosphate + H(+)</text>
        <dbReference type="Rhea" id="RHEA:13065"/>
        <dbReference type="ChEBI" id="CHEBI:15377"/>
        <dbReference type="ChEBI" id="CHEBI:15378"/>
        <dbReference type="ChEBI" id="CHEBI:30616"/>
        <dbReference type="ChEBI" id="CHEBI:43474"/>
        <dbReference type="ChEBI" id="CHEBI:456216"/>
    </reaction>
</comment>
<protein>
    <recommendedName>
        <fullName evidence="4">Sporulation initiation inhibitor protein Soj</fullName>
    </recommendedName>
</protein>